<dbReference type="InterPro" id="IPR005247">
    <property type="entry name" value="YbhB_YbcL/LppC-like"/>
</dbReference>
<proteinExistence type="inferred from homology"/>
<dbReference type="SUPFAM" id="SSF49777">
    <property type="entry name" value="PEBP-like"/>
    <property type="match status" value="1"/>
</dbReference>
<dbReference type="EMBL" id="LLZH01000121">
    <property type="protein sequence ID" value="KUL34487.1"/>
    <property type="molecule type" value="Genomic_DNA"/>
</dbReference>
<dbReference type="Proteomes" id="UP000053244">
    <property type="component" value="Unassembled WGS sequence"/>
</dbReference>
<dbReference type="InterPro" id="IPR036610">
    <property type="entry name" value="PEBP-like_sf"/>
</dbReference>
<accession>A0A0X3UQS7</accession>
<evidence type="ECO:0000256" key="1">
    <source>
        <dbReference type="ARBA" id="ARBA00007120"/>
    </source>
</evidence>
<dbReference type="CDD" id="cd00865">
    <property type="entry name" value="PEBP_bact_arch"/>
    <property type="match status" value="1"/>
</dbReference>
<organism evidence="2 3">
    <name type="scientific">Actinoplanes awajinensis subsp. mycoplanecinus</name>
    <dbReference type="NCBI Taxonomy" id="135947"/>
    <lineage>
        <taxon>Bacteria</taxon>
        <taxon>Bacillati</taxon>
        <taxon>Actinomycetota</taxon>
        <taxon>Actinomycetes</taxon>
        <taxon>Micromonosporales</taxon>
        <taxon>Micromonosporaceae</taxon>
        <taxon>Actinoplanes</taxon>
    </lineage>
</organism>
<keyword evidence="3" id="KW-1185">Reference proteome</keyword>
<dbReference type="NCBIfam" id="TIGR00481">
    <property type="entry name" value="YbhB/YbcL family Raf kinase inhibitor-like protein"/>
    <property type="match status" value="1"/>
</dbReference>
<reference evidence="2 3" key="1">
    <citation type="submission" date="2015-10" db="EMBL/GenBank/DDBJ databases">
        <authorList>
            <person name="Gilbert D.G."/>
        </authorList>
    </citation>
    <scope>NUCLEOTIDE SEQUENCE [LARGE SCALE GENOMIC DNA]</scope>
    <source>
        <strain evidence="2 3">NRRL B-16712</strain>
    </source>
</reference>
<dbReference type="OrthoDB" id="9797506at2"/>
<evidence type="ECO:0000313" key="3">
    <source>
        <dbReference type="Proteomes" id="UP000053244"/>
    </source>
</evidence>
<comment type="caution">
    <text evidence="2">The sequence shown here is derived from an EMBL/GenBank/DDBJ whole genome shotgun (WGS) entry which is preliminary data.</text>
</comment>
<dbReference type="AlphaFoldDB" id="A0A0X3UQS7"/>
<dbReference type="RefSeq" id="WP_067690483.1">
    <property type="nucleotide sequence ID" value="NZ_LLZH01000121.1"/>
</dbReference>
<evidence type="ECO:0000313" key="2">
    <source>
        <dbReference type="EMBL" id="KUL34487.1"/>
    </source>
</evidence>
<dbReference type="PANTHER" id="PTHR30289:SF1">
    <property type="entry name" value="PEBP (PHOSPHATIDYLETHANOLAMINE-BINDING PROTEIN) FAMILY PROTEIN"/>
    <property type="match status" value="1"/>
</dbReference>
<dbReference type="Gene3D" id="3.90.280.10">
    <property type="entry name" value="PEBP-like"/>
    <property type="match status" value="1"/>
</dbReference>
<comment type="similarity">
    <text evidence="1">Belongs to the UPF0098 family.</text>
</comment>
<dbReference type="Pfam" id="PF01161">
    <property type="entry name" value="PBP"/>
    <property type="match status" value="1"/>
</dbReference>
<name>A0A0X3UQS7_9ACTN</name>
<protein>
    <submittedName>
        <fullName evidence="2">PEBP family protein</fullName>
    </submittedName>
</protein>
<dbReference type="InterPro" id="IPR008914">
    <property type="entry name" value="PEBP"/>
</dbReference>
<gene>
    <name evidence="2" type="ORF">ADL15_15485</name>
</gene>
<sequence length="176" mass="18883">MSLDRALAPDPYDILPQVPTFTVTSADVTDGQPLDELYAHTSTGGKNLSPQLSWSGFPPETRGFVVTCFDPDAPTGSGFWHWVLVNLPVSVTALDRGVDPSPEGAFCVRNDYGDRAYGGAAPPPGDRVHRYVFAVHAIDVDALEVTPDASPAVVGFNLTFHTLARATLRATFQVRA</sequence>
<dbReference type="PANTHER" id="PTHR30289">
    <property type="entry name" value="UNCHARACTERIZED PROTEIN YBCL-RELATED"/>
    <property type="match status" value="1"/>
</dbReference>